<reference evidence="3" key="1">
    <citation type="journal article" date="2005" name="Nature">
        <title>The map-based sequence of the rice genome.</title>
        <authorList>
            <consortium name="International rice genome sequencing project (IRGSP)"/>
            <person name="Matsumoto T."/>
            <person name="Wu J."/>
            <person name="Kanamori H."/>
            <person name="Katayose Y."/>
            <person name="Fujisawa M."/>
            <person name="Namiki N."/>
            <person name="Mizuno H."/>
            <person name="Yamamoto K."/>
            <person name="Antonio B.A."/>
            <person name="Baba T."/>
            <person name="Sakata K."/>
            <person name="Nagamura Y."/>
            <person name="Aoki H."/>
            <person name="Arikawa K."/>
            <person name="Arita K."/>
            <person name="Bito T."/>
            <person name="Chiden Y."/>
            <person name="Fujitsuka N."/>
            <person name="Fukunaka R."/>
            <person name="Hamada M."/>
            <person name="Harada C."/>
            <person name="Hayashi A."/>
            <person name="Hijishita S."/>
            <person name="Honda M."/>
            <person name="Hosokawa S."/>
            <person name="Ichikawa Y."/>
            <person name="Idonuma A."/>
            <person name="Iijima M."/>
            <person name="Ikeda M."/>
            <person name="Ikeno M."/>
            <person name="Ito K."/>
            <person name="Ito S."/>
            <person name="Ito T."/>
            <person name="Ito Y."/>
            <person name="Ito Y."/>
            <person name="Iwabuchi A."/>
            <person name="Kamiya K."/>
            <person name="Karasawa W."/>
            <person name="Kurita K."/>
            <person name="Katagiri S."/>
            <person name="Kikuta A."/>
            <person name="Kobayashi H."/>
            <person name="Kobayashi N."/>
            <person name="Machita K."/>
            <person name="Maehara T."/>
            <person name="Masukawa M."/>
            <person name="Mizubayashi T."/>
            <person name="Mukai Y."/>
            <person name="Nagasaki H."/>
            <person name="Nagata Y."/>
            <person name="Naito S."/>
            <person name="Nakashima M."/>
            <person name="Nakama Y."/>
            <person name="Nakamichi Y."/>
            <person name="Nakamura M."/>
            <person name="Meguro A."/>
            <person name="Negishi M."/>
            <person name="Ohta I."/>
            <person name="Ohta T."/>
            <person name="Okamoto M."/>
            <person name="Ono N."/>
            <person name="Saji S."/>
            <person name="Sakaguchi M."/>
            <person name="Sakai K."/>
            <person name="Shibata M."/>
            <person name="Shimokawa T."/>
            <person name="Song J."/>
            <person name="Takazaki Y."/>
            <person name="Terasawa K."/>
            <person name="Tsugane M."/>
            <person name="Tsuji K."/>
            <person name="Ueda S."/>
            <person name="Waki K."/>
            <person name="Yamagata H."/>
            <person name="Yamamoto M."/>
            <person name="Yamamoto S."/>
            <person name="Yamane H."/>
            <person name="Yoshiki S."/>
            <person name="Yoshihara R."/>
            <person name="Yukawa K."/>
            <person name="Zhong H."/>
            <person name="Yano M."/>
            <person name="Yuan Q."/>
            <person name="Ouyang S."/>
            <person name="Liu J."/>
            <person name="Jones K.M."/>
            <person name="Gansberger K."/>
            <person name="Moffat K."/>
            <person name="Hill J."/>
            <person name="Bera J."/>
            <person name="Fadrosh D."/>
            <person name="Jin S."/>
            <person name="Johri S."/>
            <person name="Kim M."/>
            <person name="Overton L."/>
            <person name="Reardon M."/>
            <person name="Tsitrin T."/>
            <person name="Vuong H."/>
            <person name="Weaver B."/>
            <person name="Ciecko A."/>
            <person name="Tallon L."/>
            <person name="Jackson J."/>
            <person name="Pai G."/>
            <person name="Aken S.V."/>
            <person name="Utterback T."/>
            <person name="Reidmuller S."/>
            <person name="Feldblyum T."/>
            <person name="Hsiao J."/>
            <person name="Zismann V."/>
            <person name="Iobst S."/>
            <person name="de Vazeille A.R."/>
            <person name="Buell C.R."/>
            <person name="Ying K."/>
            <person name="Li Y."/>
            <person name="Lu T."/>
            <person name="Huang Y."/>
            <person name="Zhao Q."/>
            <person name="Feng Q."/>
            <person name="Zhang L."/>
            <person name="Zhu J."/>
            <person name="Weng Q."/>
            <person name="Mu J."/>
            <person name="Lu Y."/>
            <person name="Fan D."/>
            <person name="Liu Y."/>
            <person name="Guan J."/>
            <person name="Zhang Y."/>
            <person name="Yu S."/>
            <person name="Liu X."/>
            <person name="Zhang Y."/>
            <person name="Hong G."/>
            <person name="Han B."/>
            <person name="Choisne N."/>
            <person name="Demange N."/>
            <person name="Orjeda G."/>
            <person name="Samain S."/>
            <person name="Cattolico L."/>
            <person name="Pelletier E."/>
            <person name="Couloux A."/>
            <person name="Segurens B."/>
            <person name="Wincker P."/>
            <person name="D'Hont A."/>
            <person name="Scarpelli C."/>
            <person name="Weissenbach J."/>
            <person name="Salanoubat M."/>
            <person name="Quetier F."/>
            <person name="Yu Y."/>
            <person name="Kim H.R."/>
            <person name="Rambo T."/>
            <person name="Currie J."/>
            <person name="Collura K."/>
            <person name="Luo M."/>
            <person name="Yang T."/>
            <person name="Ammiraju J.S.S."/>
            <person name="Engler F."/>
            <person name="Soderlund C."/>
            <person name="Wing R.A."/>
            <person name="Palmer L.E."/>
            <person name="de la Bastide M."/>
            <person name="Spiegel L."/>
            <person name="Nascimento L."/>
            <person name="Zutavern T."/>
            <person name="O'Shaughnessy A."/>
            <person name="Dike S."/>
            <person name="Dedhia N."/>
            <person name="Preston R."/>
            <person name="Balija V."/>
            <person name="McCombie W.R."/>
            <person name="Chow T."/>
            <person name="Chen H."/>
            <person name="Chung M."/>
            <person name="Chen C."/>
            <person name="Shaw J."/>
            <person name="Wu H."/>
            <person name="Hsiao K."/>
            <person name="Chao Y."/>
            <person name="Chu M."/>
            <person name="Cheng C."/>
            <person name="Hour A."/>
            <person name="Lee P."/>
            <person name="Lin S."/>
            <person name="Lin Y."/>
            <person name="Liou J."/>
            <person name="Liu S."/>
            <person name="Hsing Y."/>
            <person name="Raghuvanshi S."/>
            <person name="Mohanty A."/>
            <person name="Bharti A.K."/>
            <person name="Gaur A."/>
            <person name="Gupta V."/>
            <person name="Kumar D."/>
            <person name="Ravi V."/>
            <person name="Vij S."/>
            <person name="Kapur A."/>
            <person name="Khurana P."/>
            <person name="Khurana P."/>
            <person name="Khurana J.P."/>
            <person name="Tyagi A.K."/>
            <person name="Gaikwad K."/>
            <person name="Singh A."/>
            <person name="Dalal V."/>
            <person name="Srivastava S."/>
            <person name="Dixit A."/>
            <person name="Pal A.K."/>
            <person name="Ghazi I.A."/>
            <person name="Yadav M."/>
            <person name="Pandit A."/>
            <person name="Bhargava A."/>
            <person name="Sureshbabu K."/>
            <person name="Batra K."/>
            <person name="Sharma T.R."/>
            <person name="Mohapatra T."/>
            <person name="Singh N.K."/>
            <person name="Messing J."/>
            <person name="Nelson A.B."/>
            <person name="Fuks G."/>
            <person name="Kavchok S."/>
            <person name="Keizer G."/>
            <person name="Linton E."/>
            <person name="Llaca V."/>
            <person name="Song R."/>
            <person name="Tanyolac B."/>
            <person name="Young S."/>
            <person name="Ho-Il K."/>
            <person name="Hahn J.H."/>
            <person name="Sangsakoo G."/>
            <person name="Vanavichit A."/>
            <person name="de Mattos Luiz.A.T."/>
            <person name="Zimmer P.D."/>
            <person name="Malone G."/>
            <person name="Dellagostin O."/>
            <person name="de Oliveira A.C."/>
            <person name="Bevan M."/>
            <person name="Bancroft I."/>
            <person name="Minx P."/>
            <person name="Cordum H."/>
            <person name="Wilson R."/>
            <person name="Cheng Z."/>
            <person name="Jin W."/>
            <person name="Jiang J."/>
            <person name="Leong S.A."/>
            <person name="Iwama H."/>
            <person name="Gojobori T."/>
            <person name="Itoh T."/>
            <person name="Niimura Y."/>
            <person name="Fujii Y."/>
            <person name="Habara T."/>
            <person name="Sakai H."/>
            <person name="Sato Y."/>
            <person name="Wilson G."/>
            <person name="Kumar K."/>
            <person name="McCouch S."/>
            <person name="Juretic N."/>
            <person name="Hoen D."/>
            <person name="Wright S."/>
            <person name="Bruskiewich R."/>
            <person name="Bureau T."/>
            <person name="Miyao A."/>
            <person name="Hirochika H."/>
            <person name="Nishikawa T."/>
            <person name="Kadowaki K."/>
            <person name="Sugiura M."/>
            <person name="Burr B."/>
            <person name="Sasaki T."/>
        </authorList>
    </citation>
    <scope>NUCLEOTIDE SEQUENCE [LARGE SCALE GENOMIC DNA]</scope>
    <source>
        <strain evidence="3">cv. Nipponbare</strain>
    </source>
</reference>
<reference evidence="3" key="2">
    <citation type="journal article" date="2008" name="Nucleic Acids Res.">
        <title>The rice annotation project database (RAP-DB): 2008 update.</title>
        <authorList>
            <consortium name="The rice annotation project (RAP)"/>
        </authorList>
    </citation>
    <scope>GENOME REANNOTATION</scope>
    <source>
        <strain evidence="3">cv. Nipponbare</strain>
    </source>
</reference>
<evidence type="ECO:0000313" key="2">
    <source>
        <dbReference type="EMBL" id="BAD10263.1"/>
    </source>
</evidence>
<feature type="compositionally biased region" description="Acidic residues" evidence="1">
    <location>
        <begin position="1"/>
        <end position="16"/>
    </location>
</feature>
<sequence length="136" mass="15369">MAEEDGVERGEEELATDEVHSGGGGEEGYMIPQVPDAQYQIWYLWDSCRSRYQALMPMGAMRKREKRRGKHKNKMAIFLGGGRTLFLLVAILDSDRRCYILDTHVTMMVMDIACDSRTDTSISPPSSNSLKLFLST</sequence>
<dbReference type="EMBL" id="AP005294">
    <property type="protein sequence ID" value="BAD10263.1"/>
    <property type="molecule type" value="Genomic_DNA"/>
</dbReference>
<feature type="region of interest" description="Disordered" evidence="1">
    <location>
        <begin position="1"/>
        <end position="29"/>
    </location>
</feature>
<accession>Q6Z2W7</accession>
<protein>
    <submittedName>
        <fullName evidence="2">Uncharacterized protein</fullName>
    </submittedName>
</protein>
<gene>
    <name evidence="2" type="primary">OJ1679_B08.25</name>
</gene>
<proteinExistence type="predicted"/>
<organism evidence="2 3">
    <name type="scientific">Oryza sativa subsp. japonica</name>
    <name type="common">Rice</name>
    <dbReference type="NCBI Taxonomy" id="39947"/>
    <lineage>
        <taxon>Eukaryota</taxon>
        <taxon>Viridiplantae</taxon>
        <taxon>Streptophyta</taxon>
        <taxon>Embryophyta</taxon>
        <taxon>Tracheophyta</taxon>
        <taxon>Spermatophyta</taxon>
        <taxon>Magnoliopsida</taxon>
        <taxon>Liliopsida</taxon>
        <taxon>Poales</taxon>
        <taxon>Poaceae</taxon>
        <taxon>BOP clade</taxon>
        <taxon>Oryzoideae</taxon>
        <taxon>Oryzeae</taxon>
        <taxon>Oryzinae</taxon>
        <taxon>Oryza</taxon>
        <taxon>Oryza sativa</taxon>
    </lineage>
</organism>
<evidence type="ECO:0000313" key="3">
    <source>
        <dbReference type="Proteomes" id="UP000000763"/>
    </source>
</evidence>
<dbReference type="AlphaFoldDB" id="Q6Z2W7"/>
<evidence type="ECO:0000256" key="1">
    <source>
        <dbReference type="SAM" id="MobiDB-lite"/>
    </source>
</evidence>
<name>Q6Z2W7_ORYSJ</name>
<dbReference type="Proteomes" id="UP000000763">
    <property type="component" value="Chromosome 2"/>
</dbReference>